<dbReference type="EMBL" id="ANMI01000197">
    <property type="protein sequence ID" value="EPC24861.1"/>
    <property type="molecule type" value="Genomic_DNA"/>
</dbReference>
<evidence type="ECO:0000313" key="2">
    <source>
        <dbReference type="Proteomes" id="UP000014257"/>
    </source>
</evidence>
<gene>
    <name evidence="1" type="ORF">Lpp22_2067</name>
</gene>
<sequence length="41" mass="4775">MMRLFVIMLGRDQVAKVACYCSISDGYDRCNWLSVKKFKVV</sequence>
<organism evidence="1 2">
    <name type="scientific">Lacticaseibacillus paracasei subsp. paracasei Lpp22</name>
    <dbReference type="NCBI Taxonomy" id="1256221"/>
    <lineage>
        <taxon>Bacteria</taxon>
        <taxon>Bacillati</taxon>
        <taxon>Bacillota</taxon>
        <taxon>Bacilli</taxon>
        <taxon>Lactobacillales</taxon>
        <taxon>Lactobacillaceae</taxon>
        <taxon>Lacticaseibacillus</taxon>
    </lineage>
</organism>
<evidence type="ECO:0000313" key="1">
    <source>
        <dbReference type="EMBL" id="EPC24861.1"/>
    </source>
</evidence>
<dbReference type="Proteomes" id="UP000014257">
    <property type="component" value="Unassembled WGS sequence"/>
</dbReference>
<reference evidence="1 2" key="1">
    <citation type="journal article" date="2013" name="PLoS ONE">
        <title>Lactobacillus paracasei comparative genomics: towards species pan-genome definition and exploitation of diversity.</title>
        <authorList>
            <person name="Smokvina T."/>
            <person name="Wels M."/>
            <person name="Polka J."/>
            <person name="Chervaux C."/>
            <person name="Brisse S."/>
            <person name="Boekhorst J."/>
            <person name="van Hylckama Vlieg J.E."/>
            <person name="Siezen R.J."/>
        </authorList>
    </citation>
    <scope>NUCLEOTIDE SEQUENCE [LARGE SCALE GENOMIC DNA]</scope>
    <source>
        <strain evidence="1 2">Lpp22</strain>
    </source>
</reference>
<name>A0A8E0I910_LACPA</name>
<comment type="caution">
    <text evidence="1">The sequence shown here is derived from an EMBL/GenBank/DDBJ whole genome shotgun (WGS) entry which is preliminary data.</text>
</comment>
<dbReference type="AlphaFoldDB" id="A0A8E0I910"/>
<accession>A0A8E0I910</accession>
<protein>
    <submittedName>
        <fullName evidence="1">Uncharacterized protein</fullName>
    </submittedName>
</protein>
<proteinExistence type="predicted"/>